<comment type="similarity">
    <text evidence="2">Belongs to the HPr family.</text>
</comment>
<keyword evidence="7" id="KW-1185">Reference proteome</keyword>
<reference evidence="6" key="1">
    <citation type="submission" date="2021-11" db="EMBL/GenBank/DDBJ databases">
        <title>Halomonas sp., isolated from a coastal aquaculture zone in Dongshan Bay.</title>
        <authorList>
            <person name="Lin W."/>
        </authorList>
    </citation>
    <scope>NUCLEOTIDE SEQUENCE</scope>
    <source>
        <strain evidence="6">Yzlin-01</strain>
    </source>
</reference>
<dbReference type="Proteomes" id="UP001165542">
    <property type="component" value="Unassembled WGS sequence"/>
</dbReference>
<dbReference type="InterPro" id="IPR050399">
    <property type="entry name" value="HPr"/>
</dbReference>
<dbReference type="InterPro" id="IPR035895">
    <property type="entry name" value="HPr-like_sf"/>
</dbReference>
<feature type="domain" description="HPr" evidence="5">
    <location>
        <begin position="1"/>
        <end position="88"/>
    </location>
</feature>
<dbReference type="PANTHER" id="PTHR33705:SF2">
    <property type="entry name" value="PHOSPHOCARRIER PROTEIN NPR"/>
    <property type="match status" value="1"/>
</dbReference>
<dbReference type="PANTHER" id="PTHR33705">
    <property type="entry name" value="PHOSPHOCARRIER PROTEIN HPR"/>
    <property type="match status" value="1"/>
</dbReference>
<dbReference type="PRINTS" id="PR00107">
    <property type="entry name" value="PHOSPHOCPHPR"/>
</dbReference>
<dbReference type="Pfam" id="PF00381">
    <property type="entry name" value="PTS-HPr"/>
    <property type="match status" value="1"/>
</dbReference>
<organism evidence="6 7">
    <name type="scientific">Halomonas dongshanensis</name>
    <dbReference type="NCBI Taxonomy" id="2890835"/>
    <lineage>
        <taxon>Bacteria</taxon>
        <taxon>Pseudomonadati</taxon>
        <taxon>Pseudomonadota</taxon>
        <taxon>Gammaproteobacteria</taxon>
        <taxon>Oceanospirillales</taxon>
        <taxon>Halomonadaceae</taxon>
        <taxon>Halomonas</taxon>
    </lineage>
</organism>
<gene>
    <name evidence="6" type="ORF">LLY24_11785</name>
</gene>
<proteinExistence type="inferred from homology"/>
<comment type="subcellular location">
    <subcellularLocation>
        <location evidence="1">Cytoplasm</location>
    </subcellularLocation>
</comment>
<sequence length="90" mass="9804">MPERNLTLTNKRGLHARAATKLVQCAQSFSAKVQVYKQTQCADASNIMSLLMLAAPCGTELRVEATGDDAEQALNAIEALFDARFDEEDS</sequence>
<evidence type="ECO:0000256" key="4">
    <source>
        <dbReference type="ARBA" id="ARBA00022683"/>
    </source>
</evidence>
<dbReference type="EMBL" id="JAJISC010000005">
    <property type="protein sequence ID" value="MCS2609994.1"/>
    <property type="molecule type" value="Genomic_DNA"/>
</dbReference>
<accession>A0ABT2EHA5</accession>
<evidence type="ECO:0000313" key="7">
    <source>
        <dbReference type="Proteomes" id="UP001165542"/>
    </source>
</evidence>
<evidence type="ECO:0000256" key="1">
    <source>
        <dbReference type="ARBA" id="ARBA00004496"/>
    </source>
</evidence>
<dbReference type="InterPro" id="IPR001020">
    <property type="entry name" value="PTS_HPr_His_P_site"/>
</dbReference>
<dbReference type="InterPro" id="IPR000032">
    <property type="entry name" value="HPr-like"/>
</dbReference>
<evidence type="ECO:0000259" key="5">
    <source>
        <dbReference type="PROSITE" id="PS51350"/>
    </source>
</evidence>
<dbReference type="PROSITE" id="PS00369">
    <property type="entry name" value="PTS_HPR_HIS"/>
    <property type="match status" value="1"/>
</dbReference>
<comment type="caution">
    <text evidence="6">The sequence shown here is derived from an EMBL/GenBank/DDBJ whole genome shotgun (WGS) entry which is preliminary data.</text>
</comment>
<dbReference type="NCBIfam" id="TIGR01003">
    <property type="entry name" value="PTS_HPr_family"/>
    <property type="match status" value="1"/>
</dbReference>
<keyword evidence="4" id="KW-0598">Phosphotransferase system</keyword>
<evidence type="ECO:0000256" key="3">
    <source>
        <dbReference type="ARBA" id="ARBA00022490"/>
    </source>
</evidence>
<evidence type="ECO:0000256" key="2">
    <source>
        <dbReference type="ARBA" id="ARBA00010736"/>
    </source>
</evidence>
<dbReference type="Gene3D" id="3.30.1340.10">
    <property type="entry name" value="HPr-like"/>
    <property type="match status" value="1"/>
</dbReference>
<protein>
    <submittedName>
        <fullName evidence="6">HPr family phosphocarrier protein</fullName>
    </submittedName>
</protein>
<keyword evidence="3" id="KW-0963">Cytoplasm</keyword>
<name>A0ABT2EHA5_9GAMM</name>
<dbReference type="PROSITE" id="PS51350">
    <property type="entry name" value="PTS_HPR_DOM"/>
    <property type="match status" value="1"/>
</dbReference>
<dbReference type="RefSeq" id="WP_259036498.1">
    <property type="nucleotide sequence ID" value="NZ_JAJISC010000005.1"/>
</dbReference>
<evidence type="ECO:0000313" key="6">
    <source>
        <dbReference type="EMBL" id="MCS2609994.1"/>
    </source>
</evidence>
<dbReference type="SUPFAM" id="SSF55594">
    <property type="entry name" value="HPr-like"/>
    <property type="match status" value="1"/>
</dbReference>